<feature type="transmembrane region" description="Helical" evidence="1">
    <location>
        <begin position="75"/>
        <end position="96"/>
    </location>
</feature>
<gene>
    <name evidence="2" type="ORF">AVEN_264209_1</name>
</gene>
<name>A0A4Y2TX03_ARAVE</name>
<dbReference type="EMBL" id="BGPR01031681">
    <property type="protein sequence ID" value="GBO04882.1"/>
    <property type="molecule type" value="Genomic_DNA"/>
</dbReference>
<keyword evidence="3" id="KW-1185">Reference proteome</keyword>
<dbReference type="Proteomes" id="UP000499080">
    <property type="component" value="Unassembled WGS sequence"/>
</dbReference>
<sequence length="251" mass="27956">MRIRPLLSVEKKPLTSRGGKAKRSQPNREGLKVFLRLRTETTMVTSLQRLGSISMFFGSIIYIIFLLEISTVPQIISFQLVVSVSTFIVGSILSYGLKEIDDRFLKALGINVYLIGTGYECKSAFVYDATPLSYASCVLGGLLMMGGLILIYLKRGKPTESTINGQFYLGGLICVIGFATMVLDIVLKTWTTTLRMQPETIEKACINISIGTLYLLNGALLQYIVIKKTEGRLEPDVVFFGDNNIFDQIFY</sequence>
<feature type="transmembrane region" description="Helical" evidence="1">
    <location>
        <begin position="165"/>
        <end position="186"/>
    </location>
</feature>
<keyword evidence="1" id="KW-0472">Membrane</keyword>
<organism evidence="2 3">
    <name type="scientific">Araneus ventricosus</name>
    <name type="common">Orbweaver spider</name>
    <name type="synonym">Epeira ventricosa</name>
    <dbReference type="NCBI Taxonomy" id="182803"/>
    <lineage>
        <taxon>Eukaryota</taxon>
        <taxon>Metazoa</taxon>
        <taxon>Ecdysozoa</taxon>
        <taxon>Arthropoda</taxon>
        <taxon>Chelicerata</taxon>
        <taxon>Arachnida</taxon>
        <taxon>Araneae</taxon>
        <taxon>Araneomorphae</taxon>
        <taxon>Entelegynae</taxon>
        <taxon>Araneoidea</taxon>
        <taxon>Araneidae</taxon>
        <taxon>Araneus</taxon>
    </lineage>
</organism>
<protein>
    <submittedName>
        <fullName evidence="2">Uncharacterized protein</fullName>
    </submittedName>
</protein>
<keyword evidence="1" id="KW-0812">Transmembrane</keyword>
<feature type="transmembrane region" description="Helical" evidence="1">
    <location>
        <begin position="50"/>
        <end position="69"/>
    </location>
</feature>
<evidence type="ECO:0000313" key="2">
    <source>
        <dbReference type="EMBL" id="GBO04882.1"/>
    </source>
</evidence>
<feature type="transmembrane region" description="Helical" evidence="1">
    <location>
        <begin position="133"/>
        <end position="153"/>
    </location>
</feature>
<reference evidence="2 3" key="1">
    <citation type="journal article" date="2019" name="Sci. Rep.">
        <title>Orb-weaving spider Araneus ventricosus genome elucidates the spidroin gene catalogue.</title>
        <authorList>
            <person name="Kono N."/>
            <person name="Nakamura H."/>
            <person name="Ohtoshi R."/>
            <person name="Moran D.A.P."/>
            <person name="Shinohara A."/>
            <person name="Yoshida Y."/>
            <person name="Fujiwara M."/>
            <person name="Mori M."/>
            <person name="Tomita M."/>
            <person name="Arakawa K."/>
        </authorList>
    </citation>
    <scope>NUCLEOTIDE SEQUENCE [LARGE SCALE GENOMIC DNA]</scope>
</reference>
<feature type="transmembrane region" description="Helical" evidence="1">
    <location>
        <begin position="206"/>
        <end position="226"/>
    </location>
</feature>
<proteinExistence type="predicted"/>
<keyword evidence="1" id="KW-1133">Transmembrane helix</keyword>
<comment type="caution">
    <text evidence="2">The sequence shown here is derived from an EMBL/GenBank/DDBJ whole genome shotgun (WGS) entry which is preliminary data.</text>
</comment>
<dbReference type="AlphaFoldDB" id="A0A4Y2TX03"/>
<evidence type="ECO:0000313" key="3">
    <source>
        <dbReference type="Proteomes" id="UP000499080"/>
    </source>
</evidence>
<accession>A0A4Y2TX03</accession>
<dbReference type="OrthoDB" id="6453735at2759"/>
<evidence type="ECO:0000256" key="1">
    <source>
        <dbReference type="SAM" id="Phobius"/>
    </source>
</evidence>